<keyword evidence="4" id="KW-0732">Signal</keyword>
<reference evidence="6" key="1">
    <citation type="submission" date="2020-09" db="EMBL/GenBank/DDBJ databases">
        <title>Comparative genome analyses of four rice-infecting Rhizoctonia solani isolates reveal extensive enrichment of homogalacturonan modification genes.</title>
        <authorList>
            <person name="Lee D.-Y."/>
            <person name="Jeon J."/>
            <person name="Kim K.-T."/>
            <person name="Cheong K."/>
            <person name="Song H."/>
            <person name="Choi G."/>
            <person name="Ko J."/>
            <person name="Opiyo S.O."/>
            <person name="Zuo S."/>
            <person name="Madhav S."/>
            <person name="Lee Y.-H."/>
            <person name="Wang G.-L."/>
        </authorList>
    </citation>
    <scope>NUCLEOTIDE SEQUENCE</scope>
    <source>
        <strain evidence="6">AG1-IA YN-7</strain>
    </source>
</reference>
<feature type="domain" description="Pectate lyase" evidence="5">
    <location>
        <begin position="327"/>
        <end position="541"/>
    </location>
</feature>
<keyword evidence="2 3" id="KW-0456">Lyase</keyword>
<gene>
    <name evidence="6" type="ORF">RHS04_04548</name>
</gene>
<dbReference type="InterPro" id="IPR045032">
    <property type="entry name" value="PEL"/>
</dbReference>
<dbReference type="EMBL" id="JACYCC010000037">
    <property type="protein sequence ID" value="KAF8680447.1"/>
    <property type="molecule type" value="Genomic_DNA"/>
</dbReference>
<dbReference type="InterPro" id="IPR002022">
    <property type="entry name" value="Pec_lyase"/>
</dbReference>
<dbReference type="InterPro" id="IPR011050">
    <property type="entry name" value="Pectin_lyase_fold/virulence"/>
</dbReference>
<dbReference type="Proteomes" id="UP000650582">
    <property type="component" value="Unassembled WGS sequence"/>
</dbReference>
<proteinExistence type="inferred from homology"/>
<evidence type="ECO:0000259" key="5">
    <source>
        <dbReference type="SMART" id="SM00656"/>
    </source>
</evidence>
<sequence>MKLAVLALYFSALVGSASAQDFKLYGYATLGGGTTGGAGGTVTNVTTRDALIAAVKGNSPKTVYVSGNLGSSSTRITVGNNTSIIGIGSSAIVEGGGFNINKASNIIIRNLVIRKVKGDDGITIQKSNRIWVDHNEFYSDTAHGFDYYDGQVDITHADDYITVSWNKFHDHYKSSLIGGDPGGAAEDTGHYKITYHHNSWNNVHTRTPAIRFGAVHVYNNLLENVVSQGIHTRSYGQVLAQANVFINVTEPISSYGFVIPDDSPDDPKGDYEPDGYANESNNLYISSGPNNITRTGTFTTVPYSFPTDAPSSLKAIVDKYSGTTGGAGGAVVNVTTRDELLAAVKGHLPKIVYVLGNVGGNTTTRMSVGNNTSIIGVGKSAIIEGGGFSVNKASNVIIRNLIIRKVVNNDGITVIQSNNVWIDHNEFYSDTEHGFDYYDGQVDITRGSDYVTVSWNKFHDHYKSSLIGSSEKNGDEDTVHFKITYHHNSWNNVHTRTPALRFGTVHLYNNLIENVVSQGVHTRSYGQVLVQANVFRNVKEPISTYGFVIPDDSPIDPSGDYEPDGFANAWNNLYINSGKNNITQIGNFTKVPYSFKPDAPFLVKAIVDRYSGVGKI</sequence>
<name>A0A8H7H925_9AGAM</name>
<accession>A0A8H7H925</accession>
<evidence type="ECO:0000256" key="2">
    <source>
        <dbReference type="ARBA" id="ARBA00023239"/>
    </source>
</evidence>
<dbReference type="Gene3D" id="2.160.20.10">
    <property type="entry name" value="Single-stranded right-handed beta-helix, Pectin lyase-like"/>
    <property type="match status" value="2"/>
</dbReference>
<organism evidence="6 7">
    <name type="scientific">Rhizoctonia solani</name>
    <dbReference type="NCBI Taxonomy" id="456999"/>
    <lineage>
        <taxon>Eukaryota</taxon>
        <taxon>Fungi</taxon>
        <taxon>Dikarya</taxon>
        <taxon>Basidiomycota</taxon>
        <taxon>Agaricomycotina</taxon>
        <taxon>Agaricomycetes</taxon>
        <taxon>Cantharellales</taxon>
        <taxon>Ceratobasidiaceae</taxon>
        <taxon>Rhizoctonia</taxon>
    </lineage>
</organism>
<evidence type="ECO:0000313" key="6">
    <source>
        <dbReference type="EMBL" id="KAF8680447.1"/>
    </source>
</evidence>
<keyword evidence="3" id="KW-0624">Polysaccharide degradation</keyword>
<dbReference type="SMART" id="SM00656">
    <property type="entry name" value="Amb_all"/>
    <property type="match status" value="2"/>
</dbReference>
<evidence type="ECO:0000256" key="3">
    <source>
        <dbReference type="RuleBase" id="RU361173"/>
    </source>
</evidence>
<keyword evidence="3" id="KW-0964">Secreted</keyword>
<dbReference type="SUPFAM" id="SSF51126">
    <property type="entry name" value="Pectin lyase-like"/>
    <property type="match status" value="2"/>
</dbReference>
<dbReference type="SMART" id="SM00710">
    <property type="entry name" value="PbH1"/>
    <property type="match status" value="6"/>
</dbReference>
<dbReference type="PANTHER" id="PTHR31683:SF18">
    <property type="entry name" value="PECTATE LYASE 21-RELATED"/>
    <property type="match status" value="1"/>
</dbReference>
<comment type="similarity">
    <text evidence="1 3">Belongs to the polysaccharide lyase 1 family.</text>
</comment>
<dbReference type="InterPro" id="IPR012334">
    <property type="entry name" value="Pectin_lyas_fold"/>
</dbReference>
<dbReference type="GO" id="GO:0030570">
    <property type="term" value="F:pectate lyase activity"/>
    <property type="evidence" value="ECO:0007669"/>
    <property type="project" value="InterPro"/>
</dbReference>
<dbReference type="PANTHER" id="PTHR31683">
    <property type="entry name" value="PECTATE LYASE 18-RELATED"/>
    <property type="match status" value="1"/>
</dbReference>
<dbReference type="AlphaFoldDB" id="A0A8H7H925"/>
<comment type="caution">
    <text evidence="6">The sequence shown here is derived from an EMBL/GenBank/DDBJ whole genome shotgun (WGS) entry which is preliminary data.</text>
</comment>
<feature type="domain" description="Pectate lyase" evidence="5">
    <location>
        <begin position="38"/>
        <end position="251"/>
    </location>
</feature>
<dbReference type="GO" id="GO:0000272">
    <property type="term" value="P:polysaccharide catabolic process"/>
    <property type="evidence" value="ECO:0007669"/>
    <property type="project" value="UniProtKB-KW"/>
</dbReference>
<dbReference type="Pfam" id="PF00544">
    <property type="entry name" value="Pectate_lyase_4"/>
    <property type="match status" value="2"/>
</dbReference>
<dbReference type="InterPro" id="IPR006626">
    <property type="entry name" value="PbH1"/>
</dbReference>
<feature type="chain" id="PRO_5034819183" evidence="4">
    <location>
        <begin position="20"/>
        <end position="616"/>
    </location>
</feature>
<evidence type="ECO:0000313" key="7">
    <source>
        <dbReference type="Proteomes" id="UP000650582"/>
    </source>
</evidence>
<dbReference type="GO" id="GO:0005576">
    <property type="term" value="C:extracellular region"/>
    <property type="evidence" value="ECO:0007669"/>
    <property type="project" value="UniProtKB-SubCell"/>
</dbReference>
<evidence type="ECO:0000256" key="4">
    <source>
        <dbReference type="SAM" id="SignalP"/>
    </source>
</evidence>
<feature type="signal peptide" evidence="4">
    <location>
        <begin position="1"/>
        <end position="19"/>
    </location>
</feature>
<keyword evidence="3" id="KW-0119">Carbohydrate metabolism</keyword>
<comment type="subcellular location">
    <subcellularLocation>
        <location evidence="3">Secreted</location>
    </subcellularLocation>
</comment>
<protein>
    <submittedName>
        <fullName evidence="6">Polysaccharide lyase family 1 protein</fullName>
    </submittedName>
</protein>
<evidence type="ECO:0000256" key="1">
    <source>
        <dbReference type="ARBA" id="ARBA00010980"/>
    </source>
</evidence>